<gene>
    <name evidence="1" type="ORF">LCGC14_3122640</name>
</gene>
<evidence type="ECO:0000313" key="1">
    <source>
        <dbReference type="EMBL" id="KKK50678.1"/>
    </source>
</evidence>
<dbReference type="InterPro" id="IPR013328">
    <property type="entry name" value="6PGD_dom2"/>
</dbReference>
<dbReference type="EMBL" id="LAZR01067897">
    <property type="protein sequence ID" value="KKK50678.1"/>
    <property type="molecule type" value="Genomic_DNA"/>
</dbReference>
<organism evidence="1">
    <name type="scientific">marine sediment metagenome</name>
    <dbReference type="NCBI Taxonomy" id="412755"/>
    <lineage>
        <taxon>unclassified sequences</taxon>
        <taxon>metagenomes</taxon>
        <taxon>ecological metagenomes</taxon>
    </lineage>
</organism>
<protein>
    <recommendedName>
        <fullName evidence="2">Ketopantoate reductase C-terminal domain-containing protein</fullName>
    </recommendedName>
</protein>
<name>A0A0F8W234_9ZZZZ</name>
<dbReference type="Gene3D" id="1.10.1040.10">
    <property type="entry name" value="N-(1-d-carboxylethyl)-l-norvaline Dehydrogenase, domain 2"/>
    <property type="match status" value="1"/>
</dbReference>
<reference evidence="1" key="1">
    <citation type="journal article" date="2015" name="Nature">
        <title>Complex archaea that bridge the gap between prokaryotes and eukaryotes.</title>
        <authorList>
            <person name="Spang A."/>
            <person name="Saw J.H."/>
            <person name="Jorgensen S.L."/>
            <person name="Zaremba-Niedzwiedzka K."/>
            <person name="Martijn J."/>
            <person name="Lind A.E."/>
            <person name="van Eijk R."/>
            <person name="Schleper C."/>
            <person name="Guy L."/>
            <person name="Ettema T.J."/>
        </authorList>
    </citation>
    <scope>NUCLEOTIDE SEQUENCE</scope>
</reference>
<accession>A0A0F8W234</accession>
<sequence length="49" mass="5511">NYNGYISAKGREFGAATPVNDQLNRIVSEIEKGERKISPDNFREINQGN</sequence>
<proteinExistence type="predicted"/>
<dbReference type="AlphaFoldDB" id="A0A0F8W234"/>
<comment type="caution">
    <text evidence="1">The sequence shown here is derived from an EMBL/GenBank/DDBJ whole genome shotgun (WGS) entry which is preliminary data.</text>
</comment>
<evidence type="ECO:0008006" key="2">
    <source>
        <dbReference type="Google" id="ProtNLM"/>
    </source>
</evidence>
<feature type="non-terminal residue" evidence="1">
    <location>
        <position position="1"/>
    </location>
</feature>